<dbReference type="Proteomes" id="UP000815846">
    <property type="component" value="Unassembled WGS sequence"/>
</dbReference>
<organism evidence="1 2">
    <name type="scientific">Colwellia echini</name>
    <dbReference type="NCBI Taxonomy" id="1982103"/>
    <lineage>
        <taxon>Bacteria</taxon>
        <taxon>Pseudomonadati</taxon>
        <taxon>Pseudomonadota</taxon>
        <taxon>Gammaproteobacteria</taxon>
        <taxon>Alteromonadales</taxon>
        <taxon>Colwelliaceae</taxon>
        <taxon>Colwellia</taxon>
    </lineage>
</organism>
<proteinExistence type="predicted"/>
<keyword evidence="2" id="KW-1185">Reference proteome</keyword>
<dbReference type="EMBL" id="PJAI02000031">
    <property type="protein sequence ID" value="TYK64311.1"/>
    <property type="molecule type" value="Genomic_DNA"/>
</dbReference>
<name>A0ABY3MSY8_9GAMM</name>
<reference evidence="1 2" key="1">
    <citation type="submission" date="2019-08" db="EMBL/GenBank/DDBJ databases">
        <title>Microbe sample from Colwellia echini.</title>
        <authorList>
            <person name="Christiansen L."/>
            <person name="Pathiraja D."/>
            <person name="Schultz-Johansen M."/>
            <person name="Choi I.-G."/>
            <person name="Stougaard P."/>
        </authorList>
    </citation>
    <scope>NUCLEOTIDE SEQUENCE [LARGE SCALE GENOMIC DNA]</scope>
    <source>
        <strain evidence="1 2">A3</strain>
    </source>
</reference>
<dbReference type="Pfam" id="PF11993">
    <property type="entry name" value="VC2046"/>
    <property type="match status" value="1"/>
</dbReference>
<evidence type="ECO:0000313" key="2">
    <source>
        <dbReference type="Proteomes" id="UP000815846"/>
    </source>
</evidence>
<dbReference type="InterPro" id="IPR021879">
    <property type="entry name" value="VC2046_fam"/>
</dbReference>
<accession>A0ABY3MSY8</accession>
<gene>
    <name evidence="1" type="ORF">CWS31_016400</name>
</gene>
<comment type="caution">
    <text evidence="1">The sequence shown here is derived from an EMBL/GenBank/DDBJ whole genome shotgun (WGS) entry which is preliminary data.</text>
</comment>
<evidence type="ECO:0008006" key="3">
    <source>
        <dbReference type="Google" id="ProtNLM"/>
    </source>
</evidence>
<evidence type="ECO:0000313" key="1">
    <source>
        <dbReference type="EMBL" id="TYK64311.1"/>
    </source>
</evidence>
<sequence>MQSSKVAEVNTGSLTPVAETSAANTLLHELQLGEQLNNSVVEKRRADFSLMLAMLAEDVREQSQFLLPKTAAASEIKHTEASLRKQFNLPAKAPLALSSLDEIKQFNQAQLITEHDLAAIQLTNILNPKPLAFRDNKQHISTEVLTNTSLFTQLKYKQAQQMMLCDDQVSAQTISSEINKPLNQVLPFNANAWLDSVQQSLVKAPLLN</sequence>
<protein>
    <recommendedName>
        <fullName evidence="3">Ribosomal S4P</fullName>
    </recommendedName>
</protein>